<comment type="caution">
    <text evidence="1">The sequence shown here is derived from an EMBL/GenBank/DDBJ whole genome shotgun (WGS) entry which is preliminary data.</text>
</comment>
<evidence type="ECO:0000313" key="2">
    <source>
        <dbReference type="Proteomes" id="UP000235145"/>
    </source>
</evidence>
<accession>A0A9R1VEC9</accession>
<dbReference type="Proteomes" id="UP000235145">
    <property type="component" value="Unassembled WGS sequence"/>
</dbReference>
<dbReference type="EMBL" id="NBSK02000005">
    <property type="protein sequence ID" value="KAJ0204560.1"/>
    <property type="molecule type" value="Genomic_DNA"/>
</dbReference>
<name>A0A9R1VEC9_LACSA</name>
<sequence length="291" mass="33389">MNFRFFFLDVVEIRRKKQEEADFEDFRIRSKWVLREALSSDDGLFMAVEESLKAFGQWICGKCMTLHAFSRHCHHPNGLVSSITENDKLEDDALKTAIHKVIAQPGSVDAWICLLFPPRFTLQVFKPKNRQESRSRKRKFLQQSSILKSLDTWGKEEDYNCVFGCIKSFPEGTSYRRDGLRAQYILDALCREESAIAKYLIRVITAVVNLWLARRYPSILSEFVASGPLTPLIKSDNGIRPIIVGTIWRRLVSKVAIKGVGKEMAKYLNDFHFGVGVFGVRRLCYIVPIGC</sequence>
<organism evidence="1 2">
    <name type="scientific">Lactuca sativa</name>
    <name type="common">Garden lettuce</name>
    <dbReference type="NCBI Taxonomy" id="4236"/>
    <lineage>
        <taxon>Eukaryota</taxon>
        <taxon>Viridiplantae</taxon>
        <taxon>Streptophyta</taxon>
        <taxon>Embryophyta</taxon>
        <taxon>Tracheophyta</taxon>
        <taxon>Spermatophyta</taxon>
        <taxon>Magnoliopsida</taxon>
        <taxon>eudicotyledons</taxon>
        <taxon>Gunneridae</taxon>
        <taxon>Pentapetalae</taxon>
        <taxon>asterids</taxon>
        <taxon>campanulids</taxon>
        <taxon>Asterales</taxon>
        <taxon>Asteraceae</taxon>
        <taxon>Cichorioideae</taxon>
        <taxon>Cichorieae</taxon>
        <taxon>Lactucinae</taxon>
        <taxon>Lactuca</taxon>
    </lineage>
</organism>
<gene>
    <name evidence="1" type="ORF">LSAT_V11C500248000</name>
</gene>
<reference evidence="1 2" key="1">
    <citation type="journal article" date="2017" name="Nat. Commun.">
        <title>Genome assembly with in vitro proximity ligation data and whole-genome triplication in lettuce.</title>
        <authorList>
            <person name="Reyes-Chin-Wo S."/>
            <person name="Wang Z."/>
            <person name="Yang X."/>
            <person name="Kozik A."/>
            <person name="Arikit S."/>
            <person name="Song C."/>
            <person name="Xia L."/>
            <person name="Froenicke L."/>
            <person name="Lavelle D.O."/>
            <person name="Truco M.J."/>
            <person name="Xia R."/>
            <person name="Zhu S."/>
            <person name="Xu C."/>
            <person name="Xu H."/>
            <person name="Xu X."/>
            <person name="Cox K."/>
            <person name="Korf I."/>
            <person name="Meyers B.C."/>
            <person name="Michelmore R.W."/>
        </authorList>
    </citation>
    <scope>NUCLEOTIDE SEQUENCE [LARGE SCALE GENOMIC DNA]</scope>
    <source>
        <strain evidence="2">cv. Salinas</strain>
        <tissue evidence="1">Seedlings</tissue>
    </source>
</reference>
<proteinExistence type="predicted"/>
<dbReference type="AlphaFoldDB" id="A0A9R1VEC9"/>
<evidence type="ECO:0000313" key="1">
    <source>
        <dbReference type="EMBL" id="KAJ0204560.1"/>
    </source>
</evidence>
<keyword evidence="2" id="KW-1185">Reference proteome</keyword>
<protein>
    <recommendedName>
        <fullName evidence="3">Reverse transcriptase domain-containing protein</fullName>
    </recommendedName>
</protein>
<evidence type="ECO:0008006" key="3">
    <source>
        <dbReference type="Google" id="ProtNLM"/>
    </source>
</evidence>